<dbReference type="PANTHER" id="PTHR44591">
    <property type="entry name" value="STRESS RESPONSE REGULATOR PROTEIN 1"/>
    <property type="match status" value="1"/>
</dbReference>
<dbReference type="EMBL" id="JAGINP010000031">
    <property type="protein sequence ID" value="MBP2296448.1"/>
    <property type="molecule type" value="Genomic_DNA"/>
</dbReference>
<name>A0ABS4SV54_9PROT</name>
<dbReference type="InterPro" id="IPR050595">
    <property type="entry name" value="Bact_response_regulator"/>
</dbReference>
<sequence>MPHSHLISIVDDDEGVRSATASLVRSLGLRVQTFASAEEFLDSPQRDETACLVTDIHMGGMDGLDLQKAVRRLGLGFPILFVTGLASDRLRERALQGGATAFFTKPLDVGAFLSCLEDCLRGRSLP</sequence>
<evidence type="ECO:0000313" key="4">
    <source>
        <dbReference type="EMBL" id="MBP2296448.1"/>
    </source>
</evidence>
<dbReference type="Gene3D" id="3.40.50.2300">
    <property type="match status" value="1"/>
</dbReference>
<gene>
    <name evidence="4" type="ORF">J2851_006266</name>
</gene>
<dbReference type="Pfam" id="PF00072">
    <property type="entry name" value="Response_reg"/>
    <property type="match status" value="1"/>
</dbReference>
<dbReference type="PROSITE" id="PS50110">
    <property type="entry name" value="RESPONSE_REGULATORY"/>
    <property type="match status" value="1"/>
</dbReference>
<keyword evidence="5" id="KW-1185">Reference proteome</keyword>
<organism evidence="4 5">
    <name type="scientific">Azospirillum rugosum</name>
    <dbReference type="NCBI Taxonomy" id="416170"/>
    <lineage>
        <taxon>Bacteria</taxon>
        <taxon>Pseudomonadati</taxon>
        <taxon>Pseudomonadota</taxon>
        <taxon>Alphaproteobacteria</taxon>
        <taxon>Rhodospirillales</taxon>
        <taxon>Azospirillaceae</taxon>
        <taxon>Azospirillum</taxon>
    </lineage>
</organism>
<dbReference type="SUPFAM" id="SSF52172">
    <property type="entry name" value="CheY-like"/>
    <property type="match status" value="1"/>
</dbReference>
<dbReference type="PANTHER" id="PTHR44591:SF25">
    <property type="entry name" value="CHEMOTAXIS TWO-COMPONENT RESPONSE REGULATOR"/>
    <property type="match status" value="1"/>
</dbReference>
<dbReference type="Proteomes" id="UP000781958">
    <property type="component" value="Unassembled WGS sequence"/>
</dbReference>
<evidence type="ECO:0000259" key="3">
    <source>
        <dbReference type="PROSITE" id="PS50110"/>
    </source>
</evidence>
<dbReference type="InterPro" id="IPR001789">
    <property type="entry name" value="Sig_transdc_resp-reg_receiver"/>
</dbReference>
<accession>A0ABS4SV54</accession>
<evidence type="ECO:0000256" key="2">
    <source>
        <dbReference type="PROSITE-ProRule" id="PRU00169"/>
    </source>
</evidence>
<protein>
    <submittedName>
        <fullName evidence="4">FixJ family two-component response regulator</fullName>
    </submittedName>
</protein>
<comment type="caution">
    <text evidence="4">The sequence shown here is derived from an EMBL/GenBank/DDBJ whole genome shotgun (WGS) entry which is preliminary data.</text>
</comment>
<dbReference type="InterPro" id="IPR011006">
    <property type="entry name" value="CheY-like_superfamily"/>
</dbReference>
<reference evidence="4 5" key="1">
    <citation type="submission" date="2021-03" db="EMBL/GenBank/DDBJ databases">
        <title>Genomic Encyclopedia of Type Strains, Phase III (KMG-III): the genomes of soil and plant-associated and newly described type strains.</title>
        <authorList>
            <person name="Whitman W."/>
        </authorList>
    </citation>
    <scope>NUCLEOTIDE SEQUENCE [LARGE SCALE GENOMIC DNA]</scope>
    <source>
        <strain evidence="4 5">IMMIB AFH-6</strain>
    </source>
</reference>
<dbReference type="RefSeq" id="WP_209771620.1">
    <property type="nucleotide sequence ID" value="NZ_JAGINP010000031.1"/>
</dbReference>
<dbReference type="SMART" id="SM00448">
    <property type="entry name" value="REC"/>
    <property type="match status" value="1"/>
</dbReference>
<proteinExistence type="predicted"/>
<feature type="domain" description="Response regulatory" evidence="3">
    <location>
        <begin position="6"/>
        <end position="120"/>
    </location>
</feature>
<keyword evidence="1 2" id="KW-0597">Phosphoprotein</keyword>
<feature type="modified residue" description="4-aspartylphosphate" evidence="2">
    <location>
        <position position="55"/>
    </location>
</feature>
<evidence type="ECO:0000256" key="1">
    <source>
        <dbReference type="ARBA" id="ARBA00022553"/>
    </source>
</evidence>
<evidence type="ECO:0000313" key="5">
    <source>
        <dbReference type="Proteomes" id="UP000781958"/>
    </source>
</evidence>